<evidence type="ECO:0000313" key="2">
    <source>
        <dbReference type="EMBL" id="JAP52188.1"/>
    </source>
</evidence>
<dbReference type="AlphaFoldDB" id="A0A0X3PKK2"/>
<dbReference type="Pfam" id="PF18997">
    <property type="entry name" value="DUF5727"/>
    <property type="match status" value="1"/>
</dbReference>
<protein>
    <recommendedName>
        <fullName evidence="1">DUF5727 domain-containing protein</fullName>
    </recommendedName>
</protein>
<proteinExistence type="predicted"/>
<feature type="domain" description="DUF5727" evidence="1">
    <location>
        <begin position="10"/>
        <end position="140"/>
    </location>
</feature>
<organism evidence="2">
    <name type="scientific">Schistocephalus solidus</name>
    <name type="common">Tapeworm</name>
    <dbReference type="NCBI Taxonomy" id="70667"/>
    <lineage>
        <taxon>Eukaryota</taxon>
        <taxon>Metazoa</taxon>
        <taxon>Spiralia</taxon>
        <taxon>Lophotrochozoa</taxon>
        <taxon>Platyhelminthes</taxon>
        <taxon>Cestoda</taxon>
        <taxon>Eucestoda</taxon>
        <taxon>Diphyllobothriidea</taxon>
        <taxon>Diphyllobothriidae</taxon>
        <taxon>Schistocephalus</taxon>
    </lineage>
</organism>
<sequence>MVVKGTYEYVTLFAPNCIFRAPSVGEFFPEVSLPLSRFLKGFNEVNISFAFKHDDSDTLITLRNNVKIVCKWMGQLLYKGDEAFCVLKSRRNGEELWFSGIFQRGNDLNNTYVMQYSITSVMSISVDWNQDGCAPEDPICFQIISC</sequence>
<evidence type="ECO:0000259" key="1">
    <source>
        <dbReference type="Pfam" id="PF18997"/>
    </source>
</evidence>
<name>A0A0X3PKK2_SCHSO</name>
<reference evidence="2" key="1">
    <citation type="submission" date="2016-01" db="EMBL/GenBank/DDBJ databases">
        <title>Reference transcriptome for the parasite Schistocephalus solidus: insights into the molecular evolution of parasitism.</title>
        <authorList>
            <person name="Hebert F.O."/>
            <person name="Grambauer S."/>
            <person name="Barber I."/>
            <person name="Landry C.R."/>
            <person name="Aubin-Horth N."/>
        </authorList>
    </citation>
    <scope>NUCLEOTIDE SEQUENCE</scope>
</reference>
<dbReference type="EMBL" id="GEEE01011037">
    <property type="protein sequence ID" value="JAP52188.1"/>
    <property type="molecule type" value="Transcribed_RNA"/>
</dbReference>
<gene>
    <name evidence="2" type="ORF">TR153094</name>
</gene>
<dbReference type="InterPro" id="IPR043785">
    <property type="entry name" value="DUF5727"/>
</dbReference>
<accession>A0A0X3PKK2</accession>